<feature type="region of interest" description="Disordered" evidence="1">
    <location>
        <begin position="68"/>
        <end position="121"/>
    </location>
</feature>
<evidence type="ECO:0000256" key="1">
    <source>
        <dbReference type="SAM" id="MobiDB-lite"/>
    </source>
</evidence>
<feature type="region of interest" description="Disordered" evidence="1">
    <location>
        <begin position="461"/>
        <end position="490"/>
    </location>
</feature>
<reference evidence="2 3" key="1">
    <citation type="submission" date="2014-05" db="EMBL/GenBank/DDBJ databases">
        <title>Draft genome sequence of a rare smut relative, Tilletiaria anomala UBC 951.</title>
        <authorList>
            <consortium name="DOE Joint Genome Institute"/>
            <person name="Toome M."/>
            <person name="Kuo A."/>
            <person name="Henrissat B."/>
            <person name="Lipzen A."/>
            <person name="Tritt A."/>
            <person name="Yoshinaga Y."/>
            <person name="Zane M."/>
            <person name="Barry K."/>
            <person name="Grigoriev I.V."/>
            <person name="Spatafora J.W."/>
            <person name="Aimea M.C."/>
        </authorList>
    </citation>
    <scope>NUCLEOTIDE SEQUENCE [LARGE SCALE GENOMIC DNA]</scope>
    <source>
        <strain evidence="2 3">UBC 951</strain>
    </source>
</reference>
<dbReference type="GeneID" id="25262029"/>
<feature type="compositionally biased region" description="Low complexity" evidence="1">
    <location>
        <begin position="461"/>
        <end position="470"/>
    </location>
</feature>
<dbReference type="EMBL" id="JMSN01000113">
    <property type="protein sequence ID" value="KDN38784.1"/>
    <property type="molecule type" value="Genomic_DNA"/>
</dbReference>
<proteinExistence type="predicted"/>
<evidence type="ECO:0000313" key="2">
    <source>
        <dbReference type="EMBL" id="KDN38784.1"/>
    </source>
</evidence>
<sequence length="544" mass="60740">MRILQTVSINLRNANDHLFLNVDAHFGSHSNLPSCPISEGFDSQDMFHFEKRRKERANAHTSITPMRLAGQRRKWSDTSASSHKQKRKAAFEKSTGRATKPIGKLLRKNQKEEDGNNSDSGVWSSDWQPIWLTLNQKDRTKSVRMNGQNHILPRYGSAGISLSHATGPHKRLTLPPGTPAPSVPSLSAVSMAVGQTHSLSTDSPCLTMRKSKGQGTLSGIYRAENQITGAYNRDACKVSVASHTVEGHSEPFSEYLDVVGEGPAVEPTRKEHIQCPPKWLKPLCKGAHEDLSAEQERDKSEMLPRSHSEDDLPFIAQTTCRLQFGEFHEFQTIPNLSERAAWAHDLMQCGQRFSTQEAMRLQAHRHIYGSSLYLSQLPHLTTRHEVMATSPLAKATDDVSVTKAAVQQAEASSFWKGNKPKQRVSFCFDAPLRSANINFIEKQLNHSVIFRPRFSVSPSSPSASHALAASSHKDMDQQSLDENNSESRLESSSSGFCFKIRDCFNTESLDTLDMEMSEKMGGRRVQRGIDEFEGDPRKENAFRG</sequence>
<keyword evidence="3" id="KW-1185">Reference proteome</keyword>
<feature type="region of interest" description="Disordered" evidence="1">
    <location>
        <begin position="520"/>
        <end position="544"/>
    </location>
</feature>
<protein>
    <submittedName>
        <fullName evidence="2">Uncharacterized protein</fullName>
    </submittedName>
</protein>
<dbReference type="RefSeq" id="XP_013240816.1">
    <property type="nucleotide sequence ID" value="XM_013385362.1"/>
</dbReference>
<dbReference type="AlphaFoldDB" id="A0A066VJ80"/>
<dbReference type="HOGENOM" id="CLU_500759_0_0_1"/>
<accession>A0A066VJ80</accession>
<evidence type="ECO:0000313" key="3">
    <source>
        <dbReference type="Proteomes" id="UP000027361"/>
    </source>
</evidence>
<dbReference type="InParanoid" id="A0A066VJ80"/>
<name>A0A066VJ80_TILAU</name>
<comment type="caution">
    <text evidence="2">The sequence shown here is derived from an EMBL/GenBank/DDBJ whole genome shotgun (WGS) entry which is preliminary data.</text>
</comment>
<organism evidence="2 3">
    <name type="scientific">Tilletiaria anomala (strain ATCC 24038 / CBS 436.72 / UBC 951)</name>
    <dbReference type="NCBI Taxonomy" id="1037660"/>
    <lineage>
        <taxon>Eukaryota</taxon>
        <taxon>Fungi</taxon>
        <taxon>Dikarya</taxon>
        <taxon>Basidiomycota</taxon>
        <taxon>Ustilaginomycotina</taxon>
        <taxon>Exobasidiomycetes</taxon>
        <taxon>Georgefischeriales</taxon>
        <taxon>Tilletiariaceae</taxon>
        <taxon>Tilletiaria</taxon>
    </lineage>
</organism>
<dbReference type="Proteomes" id="UP000027361">
    <property type="component" value="Unassembled WGS sequence"/>
</dbReference>
<gene>
    <name evidence="2" type="ORF">K437DRAFT_20335</name>
</gene>